<accession>A0A5E7TH21</accession>
<name>A0A5E7TH21_PSEFL</name>
<dbReference type="EMBL" id="CABVJF010000007">
    <property type="protein sequence ID" value="VVP97057.1"/>
    <property type="molecule type" value="Genomic_DNA"/>
</dbReference>
<reference evidence="1 2" key="1">
    <citation type="submission" date="2019-09" db="EMBL/GenBank/DDBJ databases">
        <authorList>
            <person name="Chandra G."/>
            <person name="Truman W A."/>
        </authorList>
    </citation>
    <scope>NUCLEOTIDE SEQUENCE [LARGE SCALE GENOMIC DNA]</scope>
    <source>
        <strain evidence="1">PS928</strain>
    </source>
</reference>
<protein>
    <submittedName>
        <fullName evidence="1">Uncharacterized protein</fullName>
    </submittedName>
</protein>
<gene>
    <name evidence="1" type="ORF">PS928_02202</name>
</gene>
<evidence type="ECO:0000313" key="2">
    <source>
        <dbReference type="Proteomes" id="UP000381378"/>
    </source>
</evidence>
<dbReference type="AlphaFoldDB" id="A0A5E7TH21"/>
<organism evidence="1 2">
    <name type="scientific">Pseudomonas fluorescens</name>
    <dbReference type="NCBI Taxonomy" id="294"/>
    <lineage>
        <taxon>Bacteria</taxon>
        <taxon>Pseudomonadati</taxon>
        <taxon>Pseudomonadota</taxon>
        <taxon>Gammaproteobacteria</taxon>
        <taxon>Pseudomonadales</taxon>
        <taxon>Pseudomonadaceae</taxon>
        <taxon>Pseudomonas</taxon>
    </lineage>
</organism>
<sequence>MVLPDARLSVHRPVTQLLSIINLSSGSPEQSLDLCRTLAYISKGGIGMATMRAAVFGEKNRIVLEDKPVPEVGPLAGAGRSSSR</sequence>
<dbReference type="Proteomes" id="UP000381378">
    <property type="component" value="Unassembled WGS sequence"/>
</dbReference>
<proteinExistence type="predicted"/>
<evidence type="ECO:0000313" key="1">
    <source>
        <dbReference type="EMBL" id="VVP97057.1"/>
    </source>
</evidence>